<feature type="compositionally biased region" description="Low complexity" evidence="1">
    <location>
        <begin position="264"/>
        <end position="273"/>
    </location>
</feature>
<proteinExistence type="predicted"/>
<feature type="compositionally biased region" description="Polar residues" evidence="1">
    <location>
        <begin position="551"/>
        <end position="575"/>
    </location>
</feature>
<evidence type="ECO:0000313" key="2">
    <source>
        <dbReference type="EMBL" id="PAA48216.1"/>
    </source>
</evidence>
<feature type="compositionally biased region" description="Polar residues" evidence="1">
    <location>
        <begin position="417"/>
        <end position="434"/>
    </location>
</feature>
<accession>A0A267DGD4</accession>
<gene>
    <name evidence="2" type="ORF">BOX15_Mlig032184g3</name>
</gene>
<dbReference type="Proteomes" id="UP000215902">
    <property type="component" value="Unassembled WGS sequence"/>
</dbReference>
<feature type="region of interest" description="Disordered" evidence="1">
    <location>
        <begin position="514"/>
        <end position="581"/>
    </location>
</feature>
<dbReference type="AlphaFoldDB" id="A0A267DGD4"/>
<sequence length="604" mass="64331">RIAIRGQSGGIDLTPSRRSESYQADIMQSGSGGWLSQTMQESASGLWHQQQQQPYQPESIYQPDSIYQYQEEFSTRPPTELGSAQLGDPLAYPQYQFSYLDTWQQSNCQQSCQELIYQQPNCQQQQQQQPNCHQSYQSTCQSDLKALYNRQWECDLYSLTEQPLAEVSISDADCPVCQWDRQFTRTREPPEQLPAGPSTADWASASQHLPRIDGASKILVSFNSRLAAIYIEEAAGHRAGASAGAGGGANGGNERHARSSGSQVAGDVTSVGAAGSGVGGGMSIPASDALRTPGQLATSSRREEPADASFLASRTASSALPYRWQPPPPPPPQPPPAPPPAPPPPPPPAARSQEVVMTPMPQSSEPESTDSADATVSFAALDRQHRRRSSRLSDAVTKAATAAAAAAPERRQRDVTLQRTSELSSMLRTPSTGGTPRPWTSGSGTATTAAGAAAVTSTATSRVTSTTGGARIYGSEGSEGSEGVGVGVGGSGSGDRVPGKTTIQLLRFKTRDFVGPGKAPKRIEPPHFVSQQRPENVVSRGAAGDGFSRPRSPQTQLQKTNFSNSEVVDESSNLPPSDAADRQKQIMADAMRLARLIEASWGLL</sequence>
<feature type="compositionally biased region" description="Gly residues" evidence="1">
    <location>
        <begin position="480"/>
        <end position="493"/>
    </location>
</feature>
<evidence type="ECO:0000313" key="3">
    <source>
        <dbReference type="Proteomes" id="UP000215902"/>
    </source>
</evidence>
<organism evidence="2 3">
    <name type="scientific">Macrostomum lignano</name>
    <dbReference type="NCBI Taxonomy" id="282301"/>
    <lineage>
        <taxon>Eukaryota</taxon>
        <taxon>Metazoa</taxon>
        <taxon>Spiralia</taxon>
        <taxon>Lophotrochozoa</taxon>
        <taxon>Platyhelminthes</taxon>
        <taxon>Rhabditophora</taxon>
        <taxon>Macrostomorpha</taxon>
        <taxon>Macrostomida</taxon>
        <taxon>Macrostomidae</taxon>
        <taxon>Macrostomum</taxon>
    </lineage>
</organism>
<feature type="compositionally biased region" description="Low complexity" evidence="1">
    <location>
        <begin position="440"/>
        <end position="478"/>
    </location>
</feature>
<feature type="non-terminal residue" evidence="2">
    <location>
        <position position="1"/>
    </location>
</feature>
<evidence type="ECO:0000256" key="1">
    <source>
        <dbReference type="SAM" id="MobiDB-lite"/>
    </source>
</evidence>
<feature type="compositionally biased region" description="Polar residues" evidence="1">
    <location>
        <begin position="360"/>
        <end position="374"/>
    </location>
</feature>
<protein>
    <submittedName>
        <fullName evidence="2">Uncharacterized protein</fullName>
    </submittedName>
</protein>
<feature type="region of interest" description="Disordered" evidence="1">
    <location>
        <begin position="240"/>
        <end position="502"/>
    </location>
</feature>
<feature type="compositionally biased region" description="Low complexity" evidence="1">
    <location>
        <begin position="395"/>
        <end position="407"/>
    </location>
</feature>
<name>A0A267DGD4_9PLAT</name>
<keyword evidence="3" id="KW-1185">Reference proteome</keyword>
<feature type="compositionally biased region" description="Pro residues" evidence="1">
    <location>
        <begin position="324"/>
        <end position="349"/>
    </location>
</feature>
<comment type="caution">
    <text evidence="2">The sequence shown here is derived from an EMBL/GenBank/DDBJ whole genome shotgun (WGS) entry which is preliminary data.</text>
</comment>
<reference evidence="2 3" key="1">
    <citation type="submission" date="2017-06" db="EMBL/GenBank/DDBJ databases">
        <title>A platform for efficient transgenesis in Macrostomum lignano, a flatworm model organism for stem cell research.</title>
        <authorList>
            <person name="Berezikov E."/>
        </authorList>
    </citation>
    <scope>NUCLEOTIDE SEQUENCE [LARGE SCALE GENOMIC DNA]</scope>
    <source>
        <strain evidence="2">DV1</strain>
        <tissue evidence="2">Whole organism</tissue>
    </source>
</reference>
<dbReference type="EMBL" id="NIVC01004202">
    <property type="protein sequence ID" value="PAA48216.1"/>
    <property type="molecule type" value="Genomic_DNA"/>
</dbReference>